<dbReference type="CDD" id="cd00712">
    <property type="entry name" value="AsnB"/>
    <property type="match status" value="1"/>
</dbReference>
<comment type="pathway">
    <text evidence="1">Amino-acid biosynthesis; L-asparagine biosynthesis; L-asparagine from L-aspartate (L-Gln route): step 1/1.</text>
</comment>
<dbReference type="EMBL" id="DNNA01000115">
    <property type="protein sequence ID" value="HBC34099.1"/>
    <property type="molecule type" value="Genomic_DNA"/>
</dbReference>
<dbReference type="NCBIfam" id="TIGR01536">
    <property type="entry name" value="asn_synth_AEB"/>
    <property type="match status" value="1"/>
</dbReference>
<dbReference type="CDD" id="cd01991">
    <property type="entry name" value="Asn_synthase_B_C"/>
    <property type="match status" value="1"/>
</dbReference>
<evidence type="ECO:0000256" key="3">
    <source>
        <dbReference type="ARBA" id="ARBA00012737"/>
    </source>
</evidence>
<dbReference type="SUPFAM" id="SSF56235">
    <property type="entry name" value="N-terminal nucleophile aminohydrolases (Ntn hydrolases)"/>
    <property type="match status" value="1"/>
</dbReference>
<dbReference type="InterPro" id="IPR014729">
    <property type="entry name" value="Rossmann-like_a/b/a_fold"/>
</dbReference>
<dbReference type="PROSITE" id="PS51278">
    <property type="entry name" value="GATASE_TYPE_2"/>
    <property type="match status" value="1"/>
</dbReference>
<evidence type="ECO:0000256" key="1">
    <source>
        <dbReference type="ARBA" id="ARBA00005187"/>
    </source>
</evidence>
<reference evidence="9 10" key="1">
    <citation type="journal article" date="2018" name="Nat. Biotechnol.">
        <title>A standardized bacterial taxonomy based on genome phylogeny substantially revises the tree of life.</title>
        <authorList>
            <person name="Parks D.H."/>
            <person name="Chuvochina M."/>
            <person name="Waite D.W."/>
            <person name="Rinke C."/>
            <person name="Skarshewski A."/>
            <person name="Chaumeil P.A."/>
            <person name="Hugenholtz P."/>
        </authorList>
    </citation>
    <scope>NUCLEOTIDE SEQUENCE [LARGE SCALE GENOMIC DNA]</scope>
    <source>
        <strain evidence="9">UBA9380</strain>
    </source>
</reference>
<dbReference type="GO" id="GO:0006529">
    <property type="term" value="P:asparagine biosynthetic process"/>
    <property type="evidence" value="ECO:0007669"/>
    <property type="project" value="InterPro"/>
</dbReference>
<protein>
    <recommendedName>
        <fullName evidence="3">asparagine synthase (glutamine-hydrolyzing)</fullName>
        <ecNumber evidence="3">6.3.5.4</ecNumber>
    </recommendedName>
</protein>
<dbReference type="InterPro" id="IPR029055">
    <property type="entry name" value="Ntn_hydrolases_N"/>
</dbReference>
<evidence type="ECO:0000256" key="6">
    <source>
        <dbReference type="ARBA" id="ARBA00022962"/>
    </source>
</evidence>
<dbReference type="Gene3D" id="3.60.20.10">
    <property type="entry name" value="Glutamine Phosphoribosylpyrophosphate, subunit 1, domain 1"/>
    <property type="match status" value="1"/>
</dbReference>
<accession>A0A352IRL6</accession>
<gene>
    <name evidence="9" type="primary">asnB</name>
    <name evidence="9" type="ORF">DC045_07235</name>
</gene>
<dbReference type="Pfam" id="PF13537">
    <property type="entry name" value="GATase_7"/>
    <property type="match status" value="1"/>
</dbReference>
<feature type="non-terminal residue" evidence="9">
    <location>
        <position position="348"/>
    </location>
</feature>
<comment type="similarity">
    <text evidence="2">Belongs to the asparagine synthetase family.</text>
</comment>
<dbReference type="Gene3D" id="3.40.50.620">
    <property type="entry name" value="HUPs"/>
    <property type="match status" value="1"/>
</dbReference>
<comment type="catalytic activity">
    <reaction evidence="7">
        <text>L-aspartate + L-glutamine + ATP + H2O = L-asparagine + L-glutamate + AMP + diphosphate + H(+)</text>
        <dbReference type="Rhea" id="RHEA:12228"/>
        <dbReference type="ChEBI" id="CHEBI:15377"/>
        <dbReference type="ChEBI" id="CHEBI:15378"/>
        <dbReference type="ChEBI" id="CHEBI:29985"/>
        <dbReference type="ChEBI" id="CHEBI:29991"/>
        <dbReference type="ChEBI" id="CHEBI:30616"/>
        <dbReference type="ChEBI" id="CHEBI:33019"/>
        <dbReference type="ChEBI" id="CHEBI:58048"/>
        <dbReference type="ChEBI" id="CHEBI:58359"/>
        <dbReference type="ChEBI" id="CHEBI:456215"/>
        <dbReference type="EC" id="6.3.5.4"/>
    </reaction>
</comment>
<dbReference type="InterPro" id="IPR051786">
    <property type="entry name" value="ASN_synthetase/amidase"/>
</dbReference>
<evidence type="ECO:0000256" key="2">
    <source>
        <dbReference type="ARBA" id="ARBA00005752"/>
    </source>
</evidence>
<dbReference type="GO" id="GO:0005829">
    <property type="term" value="C:cytosol"/>
    <property type="evidence" value="ECO:0007669"/>
    <property type="project" value="TreeGrafter"/>
</dbReference>
<evidence type="ECO:0000313" key="10">
    <source>
        <dbReference type="Proteomes" id="UP000263489"/>
    </source>
</evidence>
<name>A0A352IRL6_9GAMM</name>
<dbReference type="PANTHER" id="PTHR43284:SF1">
    <property type="entry name" value="ASPARAGINE SYNTHETASE"/>
    <property type="match status" value="1"/>
</dbReference>
<dbReference type="AlphaFoldDB" id="A0A352IRL6"/>
<dbReference type="SUPFAM" id="SSF52402">
    <property type="entry name" value="Adenine nucleotide alpha hydrolases-like"/>
    <property type="match status" value="1"/>
</dbReference>
<organism evidence="9 10">
    <name type="scientific">Marinobacter adhaerens</name>
    <dbReference type="NCBI Taxonomy" id="1033846"/>
    <lineage>
        <taxon>Bacteria</taxon>
        <taxon>Pseudomonadati</taxon>
        <taxon>Pseudomonadota</taxon>
        <taxon>Gammaproteobacteria</taxon>
        <taxon>Pseudomonadales</taxon>
        <taxon>Marinobacteraceae</taxon>
        <taxon>Marinobacter</taxon>
    </lineage>
</organism>
<dbReference type="Pfam" id="PF00733">
    <property type="entry name" value="Asn_synthase"/>
    <property type="match status" value="1"/>
</dbReference>
<comment type="caution">
    <text evidence="9">The sequence shown here is derived from an EMBL/GenBank/DDBJ whole genome shotgun (WGS) entry which is preliminary data.</text>
</comment>
<keyword evidence="6" id="KW-0315">Glutamine amidotransferase</keyword>
<evidence type="ECO:0000256" key="7">
    <source>
        <dbReference type="ARBA" id="ARBA00048741"/>
    </source>
</evidence>
<evidence type="ECO:0000259" key="8">
    <source>
        <dbReference type="PROSITE" id="PS51278"/>
    </source>
</evidence>
<evidence type="ECO:0000256" key="5">
    <source>
        <dbReference type="ARBA" id="ARBA00022840"/>
    </source>
</evidence>
<dbReference type="InterPro" id="IPR001962">
    <property type="entry name" value="Asn_synthase"/>
</dbReference>
<dbReference type="InterPro" id="IPR017932">
    <property type="entry name" value="GATase_2_dom"/>
</dbReference>
<dbReference type="EC" id="6.3.5.4" evidence="3"/>
<dbReference type="GO" id="GO:0005524">
    <property type="term" value="F:ATP binding"/>
    <property type="evidence" value="ECO:0007669"/>
    <property type="project" value="UniProtKB-KW"/>
</dbReference>
<dbReference type="GO" id="GO:0004066">
    <property type="term" value="F:asparagine synthase (glutamine-hydrolyzing) activity"/>
    <property type="evidence" value="ECO:0007669"/>
    <property type="project" value="UniProtKB-EC"/>
</dbReference>
<dbReference type="InterPro" id="IPR033738">
    <property type="entry name" value="AsnB_N"/>
</dbReference>
<sequence length="348" mass="38054">MCGFAGFAEAGGNIDRESCETRLRKMGEAIVHRGPDAGGVWLNDALSVGLSHRRLSILDLSPLGAQPMVSASGRFVIAFNGEIYNFQALGEELLADGAHFRGHSDTEVMLAAFEAWGVEAALGRFAGMFAFALFDQQEQRLYLARDRMGEKPLYYGWQGGTLVFGSELRALQQHPQWQGGINRGALPLLVRHNLIPAPHTIYSGIFKLLPASFVAVDLARLEPGQLPEPSRYWRLEDQFAESDDWTVEAAADHLEALLTRVIGEQMVSDVPLGAFLSGGVDSSTVVALMQRQASTPVKTFSIGFNEEGFNEAEHAAAVAGHLGTDHTELYVTEQNARDQVPRLPQIYD</sequence>
<keyword evidence="4" id="KW-0547">Nucleotide-binding</keyword>
<dbReference type="InterPro" id="IPR006426">
    <property type="entry name" value="Asn_synth_AEB"/>
</dbReference>
<proteinExistence type="inferred from homology"/>
<evidence type="ECO:0000256" key="4">
    <source>
        <dbReference type="ARBA" id="ARBA00022741"/>
    </source>
</evidence>
<evidence type="ECO:0000313" key="9">
    <source>
        <dbReference type="EMBL" id="HBC34099.1"/>
    </source>
</evidence>
<dbReference type="PANTHER" id="PTHR43284">
    <property type="entry name" value="ASPARAGINE SYNTHETASE (GLUTAMINE-HYDROLYZING)"/>
    <property type="match status" value="1"/>
</dbReference>
<feature type="domain" description="Glutamine amidotransferase type-2" evidence="8">
    <location>
        <begin position="2"/>
        <end position="219"/>
    </location>
</feature>
<dbReference type="Proteomes" id="UP000263489">
    <property type="component" value="Unassembled WGS sequence"/>
</dbReference>
<keyword evidence="5" id="KW-0067">ATP-binding</keyword>